<dbReference type="Gene3D" id="2.60.120.10">
    <property type="entry name" value="Jelly Rolls"/>
    <property type="match status" value="1"/>
</dbReference>
<name>A0A1I8FLK5_9PLAT</name>
<dbReference type="InterPro" id="IPR018490">
    <property type="entry name" value="cNMP-bd_dom_sf"/>
</dbReference>
<feature type="transmembrane region" description="Helical" evidence="2">
    <location>
        <begin position="202"/>
        <end position="223"/>
    </location>
</feature>
<dbReference type="Gene3D" id="1.10.287.70">
    <property type="match status" value="1"/>
</dbReference>
<dbReference type="PRINTS" id="PR01463">
    <property type="entry name" value="EAGCHANLFMLY"/>
</dbReference>
<protein>
    <submittedName>
        <fullName evidence="4">Ion_trans domain-containing protein</fullName>
    </submittedName>
</protein>
<dbReference type="InterPro" id="IPR014710">
    <property type="entry name" value="RmlC-like_jellyroll"/>
</dbReference>
<feature type="compositionally biased region" description="Low complexity" evidence="1">
    <location>
        <begin position="46"/>
        <end position="71"/>
    </location>
</feature>
<keyword evidence="2" id="KW-0472">Membrane</keyword>
<dbReference type="GO" id="GO:0005242">
    <property type="term" value="F:inward rectifier potassium channel activity"/>
    <property type="evidence" value="ECO:0007669"/>
    <property type="project" value="TreeGrafter"/>
</dbReference>
<evidence type="ECO:0000313" key="4">
    <source>
        <dbReference type="WBParaSite" id="maker-unitig_38033-snap-gene-0.1-mRNA-1"/>
    </source>
</evidence>
<evidence type="ECO:0000313" key="3">
    <source>
        <dbReference type="Proteomes" id="UP000095280"/>
    </source>
</evidence>
<reference evidence="4" key="1">
    <citation type="submission" date="2016-11" db="UniProtKB">
        <authorList>
            <consortium name="WormBaseParasite"/>
        </authorList>
    </citation>
    <scope>IDENTIFICATION</scope>
</reference>
<keyword evidence="3" id="KW-1185">Reference proteome</keyword>
<dbReference type="Proteomes" id="UP000095280">
    <property type="component" value="Unplaced"/>
</dbReference>
<dbReference type="GO" id="GO:0042391">
    <property type="term" value="P:regulation of membrane potential"/>
    <property type="evidence" value="ECO:0007669"/>
    <property type="project" value="TreeGrafter"/>
</dbReference>
<dbReference type="GO" id="GO:0005886">
    <property type="term" value="C:plasma membrane"/>
    <property type="evidence" value="ECO:0007669"/>
    <property type="project" value="TreeGrafter"/>
</dbReference>
<evidence type="ECO:0000256" key="2">
    <source>
        <dbReference type="SAM" id="Phobius"/>
    </source>
</evidence>
<feature type="region of interest" description="Disordered" evidence="1">
    <location>
        <begin position="119"/>
        <end position="144"/>
    </location>
</feature>
<dbReference type="SUPFAM" id="SSF81324">
    <property type="entry name" value="Voltage-gated potassium channels"/>
    <property type="match status" value="1"/>
</dbReference>
<dbReference type="PANTHER" id="PTHR10217">
    <property type="entry name" value="VOLTAGE AND LIGAND GATED POTASSIUM CHANNEL"/>
    <property type="match status" value="1"/>
</dbReference>
<feature type="region of interest" description="Disordered" evidence="1">
    <location>
        <begin position="40"/>
        <end position="71"/>
    </location>
</feature>
<sequence>QQIQCRLRDVASEERLRIRCVLHCDLQPHLDSSCEQIPCSAEAPESAGPHTAAAARRRPSSSPRVPRSLSTLDDGLDSLEFGAVQHLEAAADYDTAADPTWQRLRPTNLGADEAAIEEAAGSVGQRSDRSQSVAAGTDEESLKMTTIRRERLTPPWRRNMSEKVAQMLSLGSDLMPDYRLQSPKVHRCTILHYSPFKAVWDWLILILVIYTAIFTPYVAAFLLNDDRRDRKLKWTTQTPWPSLTSLFDVMFIRGHPDQLSHHLREQKTTNGGDSFDLLLWGSGSTSDETTTLIGLFKTARLLRLVRVARKLDRYSEYGALLCCLLMASFALIAHWLACIWGAGVHPLPPDPNPLRQRLEEYFQHAWSYTNGIDMNLVLKGFGADICLHLNRNLLKNCPAFREASPGCLRTLSLKFKSTHVPRGHPGDRGDILNALY</sequence>
<keyword evidence="2" id="KW-1133">Transmembrane helix</keyword>
<evidence type="ECO:0000256" key="1">
    <source>
        <dbReference type="SAM" id="MobiDB-lite"/>
    </source>
</evidence>
<dbReference type="PANTHER" id="PTHR10217:SF548">
    <property type="entry name" value="GH12235P"/>
    <property type="match status" value="1"/>
</dbReference>
<dbReference type="SUPFAM" id="SSF51206">
    <property type="entry name" value="cAMP-binding domain-like"/>
    <property type="match status" value="1"/>
</dbReference>
<accession>A0A1I8FLK5</accession>
<organism evidence="3 4">
    <name type="scientific">Macrostomum lignano</name>
    <dbReference type="NCBI Taxonomy" id="282301"/>
    <lineage>
        <taxon>Eukaryota</taxon>
        <taxon>Metazoa</taxon>
        <taxon>Spiralia</taxon>
        <taxon>Lophotrochozoa</taxon>
        <taxon>Platyhelminthes</taxon>
        <taxon>Rhabditophora</taxon>
        <taxon>Macrostomorpha</taxon>
        <taxon>Macrostomida</taxon>
        <taxon>Macrostomidae</taxon>
        <taxon>Macrostomum</taxon>
    </lineage>
</organism>
<feature type="transmembrane region" description="Helical" evidence="2">
    <location>
        <begin position="319"/>
        <end position="342"/>
    </location>
</feature>
<keyword evidence="2" id="KW-0812">Transmembrane</keyword>
<dbReference type="InterPro" id="IPR003938">
    <property type="entry name" value="K_chnl_volt-dep_EAG/ELK/ERG"/>
</dbReference>
<dbReference type="InterPro" id="IPR050818">
    <property type="entry name" value="KCNH_animal-type"/>
</dbReference>
<dbReference type="WBParaSite" id="maker-unitig_38033-snap-gene-0.1-mRNA-1">
    <property type="protein sequence ID" value="maker-unitig_38033-snap-gene-0.1-mRNA-1"/>
    <property type="gene ID" value="maker-unitig_38033-snap-gene-0.1"/>
</dbReference>
<proteinExistence type="predicted"/>
<dbReference type="AlphaFoldDB" id="A0A1I8FLK5"/>